<reference evidence="2 3" key="2">
    <citation type="journal article" date="2008" name="J. Virol.">
        <title>Genome analysis of a Glossina pallidipes salivary gland hypertrophy virus reveals a novel, large, double-stranded circular DNA virus.</title>
        <authorList>
            <person name="Abd-Alla A.M."/>
            <person name="Cousserans F."/>
            <person name="Parker A.G."/>
            <person name="Jehle J.A."/>
            <person name="Parker N.J."/>
            <person name="Vlak J.M."/>
            <person name="Robinson A.S."/>
            <person name="Bergoin M."/>
        </authorList>
    </citation>
    <scope>NUCLEOTIDE SEQUENCE [LARGE SCALE GENOMIC DNA]</scope>
    <source>
        <strain evidence="3">Isolate Glossina pallidipes/Ethiopia/Seibersdorf/-</strain>
    </source>
</reference>
<gene>
    <name evidence="2" type="ORF">SGHV088</name>
</gene>
<keyword evidence="3" id="KW-1185">Reference proteome</keyword>
<dbReference type="EMBL" id="EF568108">
    <property type="protein sequence ID" value="ABQ08861.1"/>
    <property type="molecule type" value="Genomic_DNA"/>
</dbReference>
<protein>
    <submittedName>
        <fullName evidence="2">Uncharacterized protein</fullName>
    </submittedName>
</protein>
<accession>B0YLP2</accession>
<keyword evidence="1" id="KW-0472">Membrane</keyword>
<name>B0YLP2_GHVS</name>
<proteinExistence type="predicted"/>
<organism evidence="2 3">
    <name type="scientific">Glossina hytrovirus (isolate Glossina pallidipes/Ethiopia/Seibersdorf/-)</name>
    <name type="common">GHV</name>
    <dbReference type="NCBI Taxonomy" id="379529"/>
    <lineage>
        <taxon>Viruses</taxon>
        <taxon>Viruses incertae sedis</taxon>
        <taxon>Naldaviricetes</taxon>
        <taxon>Lefavirales</taxon>
        <taxon>Hytrosaviridae</taxon>
        <taxon>Glossinavirus</taxon>
        <taxon>Glossinavirus glopallidipedis</taxon>
    </lineage>
</organism>
<feature type="transmembrane region" description="Helical" evidence="1">
    <location>
        <begin position="12"/>
        <end position="32"/>
    </location>
</feature>
<sequence length="652" mass="77761">MTTTLNAKTWLLMFLLELIIIIVFVIVFLIFFKYDRNSLKSSIDQQFKDIMPSIDLKNASVDNLYMWAWSVREECFLKFVIKKESEEEELVIERVEYDEGELPSKTIKTNVFFDVNLQRWIDTTMPNERPVPTSDLKTITYTFSVKDLSNDELSTKKLINFLAVDRNENFSYEYENDKLIGKYKTFFPEDLSIIICDFTINRYYEYLQIPPTITTSSSSSSSTLSTAMWDVYFKRRKKTNNWELEKCPESQVFLNSVCTFYEKHNVKPVDMRKMKFNIHRHNFINIDNNNEKEKHTNWKEDVFLGISEFQIFKHPLIIHITKTFSDKFYPVVDKQNNVIPITHDDKITIKLPLICYNACEHNFYIKFNKTIDKLTHIDYNPLPKITDSGEYNFNDEYADINYHHDNKIMARIKKNQTQQPIQAAKYWFLTQHWPPLQNGSNNLVPDLTRPYYYYKFSDKKEYKEVLPFIISNDTIYTMDSIIFYRIHSHISEIYNWKKYKENPIKTYYTPQLVPKNLKSNKHGIYPGFNIFVEDKLNMLPSVYKFVIEVNKQTADVYATMLGGKIILDMLIPKLMFKTALGNYNMSLDKFKNIFDRKRFHQPLNDFNVHVTKIKNKEFNDFVYLNVFDIYNIPINSIESRYIYIDPKEEPDQ</sequence>
<dbReference type="KEGG" id="vg:5950958"/>
<reference evidence="2 3" key="1">
    <citation type="journal article" date="2007" name="J. Virol. Methods">
        <title>Development of a non-destructive PCR method for detection of the salivary gland hypertrophy virus (SGHV) in tsetse flies.</title>
        <authorList>
            <person name="Abd-Alla A."/>
            <person name="Bossin H."/>
            <person name="Cousserans F."/>
            <person name="Parker A."/>
            <person name="Bergoin M."/>
            <person name="Robinson A."/>
        </authorList>
    </citation>
    <scope>NUCLEOTIDE SEQUENCE [LARGE SCALE GENOMIC DNA]</scope>
    <source>
        <strain evidence="3">Isolate Glossina pallidipes/Ethiopia/Seibersdorf/-</strain>
    </source>
</reference>
<dbReference type="Proteomes" id="UP000011301">
    <property type="component" value="Segment"/>
</dbReference>
<evidence type="ECO:0000256" key="1">
    <source>
        <dbReference type="SAM" id="Phobius"/>
    </source>
</evidence>
<organismHost>
    <name type="scientific">Glossina</name>
    <name type="common">tsetse flies</name>
    <dbReference type="NCBI Taxonomy" id="7393"/>
</organismHost>
<evidence type="ECO:0000313" key="2">
    <source>
        <dbReference type="EMBL" id="ABQ08861.1"/>
    </source>
</evidence>
<dbReference type="RefSeq" id="YP_001687036.1">
    <property type="nucleotide sequence ID" value="NC_010356.1"/>
</dbReference>
<evidence type="ECO:0000313" key="3">
    <source>
        <dbReference type="Proteomes" id="UP000011301"/>
    </source>
</evidence>
<keyword evidence="1" id="KW-1133">Transmembrane helix</keyword>
<keyword evidence="1" id="KW-0812">Transmembrane</keyword>
<dbReference type="GeneID" id="5950958"/>